<dbReference type="OrthoDB" id="9784461at2"/>
<evidence type="ECO:0000256" key="1">
    <source>
        <dbReference type="ARBA" id="ARBA00022741"/>
    </source>
</evidence>
<dbReference type="Proteomes" id="UP000198611">
    <property type="component" value="Unassembled WGS sequence"/>
</dbReference>
<feature type="domain" description="RapZ-like N-terminal" evidence="5">
    <location>
        <begin position="1"/>
        <end position="157"/>
    </location>
</feature>
<keyword evidence="3 4" id="KW-0342">GTP-binding</keyword>
<organism evidence="7 8">
    <name type="scientific">Thiohalospira halophila DSM 15071</name>
    <dbReference type="NCBI Taxonomy" id="1123397"/>
    <lineage>
        <taxon>Bacteria</taxon>
        <taxon>Pseudomonadati</taxon>
        <taxon>Pseudomonadota</taxon>
        <taxon>Gammaproteobacteria</taxon>
        <taxon>Thiohalospirales</taxon>
        <taxon>Thiohalospiraceae</taxon>
        <taxon>Thiohalospira</taxon>
    </lineage>
</organism>
<dbReference type="EMBL" id="FOMJ01000003">
    <property type="protein sequence ID" value="SFD25960.1"/>
    <property type="molecule type" value="Genomic_DNA"/>
</dbReference>
<feature type="binding site" evidence="4">
    <location>
        <begin position="60"/>
        <end position="63"/>
    </location>
    <ligand>
        <name>GTP</name>
        <dbReference type="ChEBI" id="CHEBI:37565"/>
    </ligand>
</feature>
<gene>
    <name evidence="7" type="ORF">SAMN05660831_01315</name>
</gene>
<reference evidence="7 8" key="1">
    <citation type="submission" date="2016-10" db="EMBL/GenBank/DDBJ databases">
        <authorList>
            <person name="de Groot N.N."/>
        </authorList>
    </citation>
    <scope>NUCLEOTIDE SEQUENCE [LARGE SCALE GENOMIC DNA]</scope>
    <source>
        <strain evidence="7 8">HL3</strain>
    </source>
</reference>
<evidence type="ECO:0000313" key="8">
    <source>
        <dbReference type="Proteomes" id="UP000198611"/>
    </source>
</evidence>
<evidence type="ECO:0000256" key="2">
    <source>
        <dbReference type="ARBA" id="ARBA00022840"/>
    </source>
</evidence>
<dbReference type="RefSeq" id="WP_093427960.1">
    <property type="nucleotide sequence ID" value="NZ_FOMJ01000003.1"/>
</dbReference>
<accession>A0A1I1R6N2</accession>
<dbReference type="InterPro" id="IPR053930">
    <property type="entry name" value="RapZ-like_N"/>
</dbReference>
<dbReference type="InterPro" id="IPR027417">
    <property type="entry name" value="P-loop_NTPase"/>
</dbReference>
<evidence type="ECO:0000259" key="5">
    <source>
        <dbReference type="Pfam" id="PF03668"/>
    </source>
</evidence>
<keyword evidence="8" id="KW-1185">Reference proteome</keyword>
<feature type="domain" description="RapZ C-terminal" evidence="6">
    <location>
        <begin position="165"/>
        <end position="283"/>
    </location>
</feature>
<dbReference type="Pfam" id="PF03668">
    <property type="entry name" value="RapZ-like_N"/>
    <property type="match status" value="1"/>
</dbReference>
<sequence length="284" mass="31515">MKLVVVSGLSGSGKSVALHVLEDLGYYCIDNLPLGLLTALGGQLSGPGGRTPERVAVGIDARNLAGDLERFPAMLEELAGHGFESETLFFFAERETLLKRFSETRRKHPLTDGSLPLGDAIDAEWQLLEPIAANAALHIDTSHTNVHELRDLITSRVGREEAGLSLQFLSFGFKHGVPADADFVFDIRCLPNPHWEPELRALTGRDFAVAEYLEGEPLVEQMYAQIRDFLATWLPHFQRDNRSYVTVAIGCTGGQHRSVYFAERLGAHFQDQLDSVQVRHREVP</sequence>
<dbReference type="InterPro" id="IPR053931">
    <property type="entry name" value="RapZ_C"/>
</dbReference>
<evidence type="ECO:0000259" key="6">
    <source>
        <dbReference type="Pfam" id="PF22740"/>
    </source>
</evidence>
<dbReference type="SUPFAM" id="SSF52540">
    <property type="entry name" value="P-loop containing nucleoside triphosphate hydrolases"/>
    <property type="match status" value="1"/>
</dbReference>
<keyword evidence="1 4" id="KW-0547">Nucleotide-binding</keyword>
<dbReference type="AlphaFoldDB" id="A0A1I1R6N2"/>
<dbReference type="HAMAP" id="MF_00636">
    <property type="entry name" value="RapZ_like"/>
    <property type="match status" value="1"/>
</dbReference>
<dbReference type="STRING" id="1123397.SAMN05660831_01315"/>
<dbReference type="GO" id="GO:0005525">
    <property type="term" value="F:GTP binding"/>
    <property type="evidence" value="ECO:0007669"/>
    <property type="project" value="UniProtKB-UniRule"/>
</dbReference>
<feature type="binding site" evidence="4">
    <location>
        <begin position="8"/>
        <end position="15"/>
    </location>
    <ligand>
        <name>ATP</name>
        <dbReference type="ChEBI" id="CHEBI:30616"/>
    </ligand>
</feature>
<dbReference type="PANTHER" id="PTHR30448:SF0">
    <property type="entry name" value="RNASE ADAPTER PROTEIN RAPZ"/>
    <property type="match status" value="1"/>
</dbReference>
<dbReference type="Pfam" id="PF22740">
    <property type="entry name" value="PapZ_C"/>
    <property type="match status" value="1"/>
</dbReference>
<dbReference type="PANTHER" id="PTHR30448">
    <property type="entry name" value="RNASE ADAPTER PROTEIN RAPZ"/>
    <property type="match status" value="1"/>
</dbReference>
<evidence type="ECO:0000256" key="3">
    <source>
        <dbReference type="ARBA" id="ARBA00023134"/>
    </source>
</evidence>
<dbReference type="InterPro" id="IPR005337">
    <property type="entry name" value="RapZ-like"/>
</dbReference>
<name>A0A1I1R6N2_9GAMM</name>
<dbReference type="GO" id="GO:0005524">
    <property type="term" value="F:ATP binding"/>
    <property type="evidence" value="ECO:0007669"/>
    <property type="project" value="UniProtKB-UniRule"/>
</dbReference>
<protein>
    <submittedName>
        <fullName evidence="7">UPF0042 nucleotide-binding protein</fullName>
    </submittedName>
</protein>
<keyword evidence="2 4" id="KW-0067">ATP-binding</keyword>
<dbReference type="NCBIfam" id="NF003828">
    <property type="entry name" value="PRK05416.1"/>
    <property type="match status" value="1"/>
</dbReference>
<dbReference type="PIRSF" id="PIRSF005052">
    <property type="entry name" value="P-loopkin"/>
    <property type="match status" value="1"/>
</dbReference>
<evidence type="ECO:0000256" key="4">
    <source>
        <dbReference type="HAMAP-Rule" id="MF_00636"/>
    </source>
</evidence>
<evidence type="ECO:0000313" key="7">
    <source>
        <dbReference type="EMBL" id="SFD25960.1"/>
    </source>
</evidence>
<proteinExistence type="inferred from homology"/>